<reference evidence="2 3" key="1">
    <citation type="submission" date="2018-09" db="EMBL/GenBank/DDBJ databases">
        <title>Complete genome sequence of Euzebya sp. DY32-46 isolated from seawater of Pacific Ocean.</title>
        <authorList>
            <person name="Xu L."/>
            <person name="Wu Y.-H."/>
            <person name="Xu X.-W."/>
        </authorList>
    </citation>
    <scope>NUCLEOTIDE SEQUENCE [LARGE SCALE GENOMIC DNA]</scope>
    <source>
        <strain evidence="2 3">DY32-46</strain>
    </source>
</reference>
<protein>
    <submittedName>
        <fullName evidence="2">Putative lipoprotein</fullName>
    </submittedName>
</protein>
<proteinExistence type="predicted"/>
<dbReference type="Proteomes" id="UP000264006">
    <property type="component" value="Chromosome"/>
</dbReference>
<dbReference type="Pfam" id="PF03713">
    <property type="entry name" value="DUF305"/>
    <property type="match status" value="1"/>
</dbReference>
<dbReference type="Gene3D" id="1.20.1260.10">
    <property type="match status" value="1"/>
</dbReference>
<dbReference type="InterPro" id="IPR012347">
    <property type="entry name" value="Ferritin-like"/>
</dbReference>
<keyword evidence="2" id="KW-0449">Lipoprotein</keyword>
<sequence length="246" mass="25798">MGTTHRTGGGGRLPAPSGAHHPLLALLVVVLAVFGSGCTRGQDAAAAPTSGPVVLQAGAPGEAPERISAEAAAAIEPPPHTPADVAFVAGMLHHHAQALDMTALVADRTSIDALASFAERMDISQYDEIDLMVSWLEARGEPVPDVGPGSAHARGDHGEHMMPGMLTGEQMDRLAAADGVEFDLLFLDAMTFHHEGALLMVEDLYALEDGSGQDNDLFTMASHIDADQRIEIDRMAELREEVVAGS</sequence>
<evidence type="ECO:0000313" key="3">
    <source>
        <dbReference type="Proteomes" id="UP000264006"/>
    </source>
</evidence>
<dbReference type="InterPro" id="IPR005183">
    <property type="entry name" value="DUF305_CopM-like"/>
</dbReference>
<evidence type="ECO:0000259" key="1">
    <source>
        <dbReference type="Pfam" id="PF03713"/>
    </source>
</evidence>
<evidence type="ECO:0000313" key="2">
    <source>
        <dbReference type="EMBL" id="AXV08297.1"/>
    </source>
</evidence>
<name>A0A346Y1F0_9ACTN</name>
<gene>
    <name evidence="2" type="ORF">DVS28_a3624</name>
</gene>
<dbReference type="PANTHER" id="PTHR36933:SF1">
    <property type="entry name" value="SLL0788 PROTEIN"/>
    <property type="match status" value="1"/>
</dbReference>
<dbReference type="EMBL" id="CP031165">
    <property type="protein sequence ID" value="AXV08297.1"/>
    <property type="molecule type" value="Genomic_DNA"/>
</dbReference>
<organism evidence="2 3">
    <name type="scientific">Euzebya pacifica</name>
    <dbReference type="NCBI Taxonomy" id="1608957"/>
    <lineage>
        <taxon>Bacteria</taxon>
        <taxon>Bacillati</taxon>
        <taxon>Actinomycetota</taxon>
        <taxon>Nitriliruptoria</taxon>
        <taxon>Euzebyales</taxon>
    </lineage>
</organism>
<dbReference type="KEGG" id="euz:DVS28_a3624"/>
<dbReference type="AlphaFoldDB" id="A0A346Y1F0"/>
<accession>A0A346Y1F0</accession>
<keyword evidence="3" id="KW-1185">Reference proteome</keyword>
<feature type="domain" description="DUF305" evidence="1">
    <location>
        <begin position="84"/>
        <end position="238"/>
    </location>
</feature>
<dbReference type="RefSeq" id="WP_164710703.1">
    <property type="nucleotide sequence ID" value="NZ_CP031165.1"/>
</dbReference>
<dbReference type="PANTHER" id="PTHR36933">
    <property type="entry name" value="SLL0788 PROTEIN"/>
    <property type="match status" value="1"/>
</dbReference>